<dbReference type="STRING" id="1802069.A2970_00605"/>
<evidence type="ECO:0000256" key="1">
    <source>
        <dbReference type="SAM" id="MobiDB-lite"/>
    </source>
</evidence>
<organism evidence="2 3">
    <name type="scientific">Candidatus Roizmanbacteria bacterium RIFCSPLOWO2_01_FULL_44_13</name>
    <dbReference type="NCBI Taxonomy" id="1802069"/>
    <lineage>
        <taxon>Bacteria</taxon>
        <taxon>Candidatus Roizmaniibacteriota</taxon>
    </lineage>
</organism>
<dbReference type="EMBL" id="MGAT01000006">
    <property type="protein sequence ID" value="OGK53110.1"/>
    <property type="molecule type" value="Genomic_DNA"/>
</dbReference>
<comment type="caution">
    <text evidence="2">The sequence shown here is derived from an EMBL/GenBank/DDBJ whole genome shotgun (WGS) entry which is preliminary data.</text>
</comment>
<name>A0A1F7JBY7_9BACT</name>
<feature type="compositionally biased region" description="Low complexity" evidence="1">
    <location>
        <begin position="35"/>
        <end position="51"/>
    </location>
</feature>
<evidence type="ECO:0000313" key="2">
    <source>
        <dbReference type="EMBL" id="OGK53110.1"/>
    </source>
</evidence>
<dbReference type="AlphaFoldDB" id="A0A1F7JBY7"/>
<gene>
    <name evidence="2" type="ORF">A2970_00605</name>
</gene>
<dbReference type="Proteomes" id="UP000178857">
    <property type="component" value="Unassembled WGS sequence"/>
</dbReference>
<feature type="region of interest" description="Disordered" evidence="1">
    <location>
        <begin position="32"/>
        <end position="51"/>
    </location>
</feature>
<accession>A0A1F7JBY7</accession>
<sequence length="268" mass="29926">MYKKLFFGLLFLIIIGATTYAGFYFGNKERNTELPTPKASPTTSSTKPVVSPKAVETTDESIVPLTANTVSFGRSSNTTVLRYRGKIYDDSDQFNIEGKAVADESLYQWYGLVDAPAGVPAGEFMLDEVFGFKLAPDKKSFLFVMRWNGSYYVYYYNPGGANKLALVKKFAEGPSSVPKIDLISGDGNYASFNMYSCWNCGGHQPEAMLLNLSTLKMEIIGKVSYFAWKENGNYEYKEYQVIPCEGESMGDCFEKPENLPLKTGKFML</sequence>
<proteinExistence type="predicted"/>
<protein>
    <submittedName>
        <fullName evidence="2">Uncharacterized protein</fullName>
    </submittedName>
</protein>
<evidence type="ECO:0000313" key="3">
    <source>
        <dbReference type="Proteomes" id="UP000178857"/>
    </source>
</evidence>
<reference evidence="2 3" key="1">
    <citation type="journal article" date="2016" name="Nat. Commun.">
        <title>Thousands of microbial genomes shed light on interconnected biogeochemical processes in an aquifer system.</title>
        <authorList>
            <person name="Anantharaman K."/>
            <person name="Brown C.T."/>
            <person name="Hug L.A."/>
            <person name="Sharon I."/>
            <person name="Castelle C.J."/>
            <person name="Probst A.J."/>
            <person name="Thomas B.C."/>
            <person name="Singh A."/>
            <person name="Wilkins M.J."/>
            <person name="Karaoz U."/>
            <person name="Brodie E.L."/>
            <person name="Williams K.H."/>
            <person name="Hubbard S.S."/>
            <person name="Banfield J.F."/>
        </authorList>
    </citation>
    <scope>NUCLEOTIDE SEQUENCE [LARGE SCALE GENOMIC DNA]</scope>
</reference>